<protein>
    <recommendedName>
        <fullName evidence="5">Prepilin-type N-terminal cleavage/methylation domain-containing protein</fullName>
    </recommendedName>
</protein>
<keyword evidence="2" id="KW-0812">Transmembrane</keyword>
<evidence type="ECO:0000313" key="3">
    <source>
        <dbReference type="EMBL" id="OIP84889.1"/>
    </source>
</evidence>
<gene>
    <name evidence="3" type="ORF">AUK04_01850</name>
</gene>
<sequence length="239" mass="26977">MKKNNIMSLRAKPAERAERGNPVNTKRHISITSFTLIEVIVSLAVIGLVIPAIFSIVFVLMNQQAKIQRLKIIKQEGDYILNHISNQIKNNAIGVDKYTLPSPPGPEKDYDIDPIFTCSNFGSDDGVNFYIIDKGKDFHTEKTDFNNWFKYVLNADSISSQSSTTTDVILNSSNVKVNQILLPPLIPTIPFISCKKDNGNDYSPPVISVNFRIEYNTNSSRVEDKAFFNYQGSFKLRTY</sequence>
<evidence type="ECO:0008006" key="5">
    <source>
        <dbReference type="Google" id="ProtNLM"/>
    </source>
</evidence>
<evidence type="ECO:0000313" key="4">
    <source>
        <dbReference type="Proteomes" id="UP000183758"/>
    </source>
</evidence>
<accession>A0A1J5HIA5</accession>
<comment type="caution">
    <text evidence="3">The sequence shown here is derived from an EMBL/GenBank/DDBJ whole genome shotgun (WGS) entry which is preliminary data.</text>
</comment>
<evidence type="ECO:0000256" key="1">
    <source>
        <dbReference type="SAM" id="MobiDB-lite"/>
    </source>
</evidence>
<feature type="region of interest" description="Disordered" evidence="1">
    <location>
        <begin position="1"/>
        <end position="21"/>
    </location>
</feature>
<dbReference type="EMBL" id="MNZM01000044">
    <property type="protein sequence ID" value="OIP84889.1"/>
    <property type="molecule type" value="Genomic_DNA"/>
</dbReference>
<keyword evidence="2" id="KW-0472">Membrane</keyword>
<name>A0A1J5HIA5_9BACT</name>
<dbReference type="Proteomes" id="UP000183758">
    <property type="component" value="Unassembled WGS sequence"/>
</dbReference>
<feature type="transmembrane region" description="Helical" evidence="2">
    <location>
        <begin position="36"/>
        <end position="61"/>
    </location>
</feature>
<evidence type="ECO:0000256" key="2">
    <source>
        <dbReference type="SAM" id="Phobius"/>
    </source>
</evidence>
<organism evidence="3 4">
    <name type="scientific">Candidatus Roizmanbacteria bacterium CG2_30_33_16</name>
    <dbReference type="NCBI Taxonomy" id="1805340"/>
    <lineage>
        <taxon>Bacteria</taxon>
        <taxon>Candidatus Roizmaniibacteriota</taxon>
    </lineage>
</organism>
<reference evidence="3 4" key="1">
    <citation type="journal article" date="2016" name="Environ. Microbiol.">
        <title>Genomic resolution of a cold subsurface aquifer community provides metabolic insights for novel microbes adapted to high CO concentrations.</title>
        <authorList>
            <person name="Probst A.J."/>
            <person name="Castelle C.J."/>
            <person name="Singh A."/>
            <person name="Brown C.T."/>
            <person name="Anantharaman K."/>
            <person name="Sharon I."/>
            <person name="Hug L.A."/>
            <person name="Burstein D."/>
            <person name="Emerson J.B."/>
            <person name="Thomas B.C."/>
            <person name="Banfield J.F."/>
        </authorList>
    </citation>
    <scope>NUCLEOTIDE SEQUENCE [LARGE SCALE GENOMIC DNA]</scope>
    <source>
        <strain evidence="3">CG2_30_33_16</strain>
    </source>
</reference>
<proteinExistence type="predicted"/>
<keyword evidence="2" id="KW-1133">Transmembrane helix</keyword>
<dbReference type="AlphaFoldDB" id="A0A1J5HIA5"/>